<accession>A0A5B1M5J5</accession>
<reference evidence="3 4" key="2">
    <citation type="submission" date="2019-09" db="EMBL/GenBank/DDBJ databases">
        <authorList>
            <person name="Jin C."/>
        </authorList>
    </citation>
    <scope>NUCLEOTIDE SEQUENCE [LARGE SCALE GENOMIC DNA]</scope>
    <source>
        <strain evidence="3 4">BN140041</strain>
    </source>
</reference>
<feature type="region of interest" description="Disordered" evidence="1">
    <location>
        <begin position="240"/>
        <end position="259"/>
    </location>
</feature>
<keyword evidence="2" id="KW-0732">Signal</keyword>
<dbReference type="Proteomes" id="UP000324351">
    <property type="component" value="Unassembled WGS sequence"/>
</dbReference>
<organism evidence="3 4">
    <name type="scientific">Nocardioides antri</name>
    <dbReference type="NCBI Taxonomy" id="2607659"/>
    <lineage>
        <taxon>Bacteria</taxon>
        <taxon>Bacillati</taxon>
        <taxon>Actinomycetota</taxon>
        <taxon>Actinomycetes</taxon>
        <taxon>Propionibacteriales</taxon>
        <taxon>Nocardioidaceae</taxon>
        <taxon>Nocardioides</taxon>
    </lineage>
</organism>
<reference evidence="3 4" key="1">
    <citation type="submission" date="2019-09" db="EMBL/GenBank/DDBJ databases">
        <title>Nocardioides panacisoli sp. nov., isolated from the soil of a ginseng field.</title>
        <authorList>
            <person name="Cho C."/>
        </authorList>
    </citation>
    <scope>NUCLEOTIDE SEQUENCE [LARGE SCALE GENOMIC DNA]</scope>
    <source>
        <strain evidence="3 4">BN140041</strain>
    </source>
</reference>
<evidence type="ECO:0008006" key="5">
    <source>
        <dbReference type="Google" id="ProtNLM"/>
    </source>
</evidence>
<dbReference type="AlphaFoldDB" id="A0A5B1M5J5"/>
<evidence type="ECO:0000313" key="3">
    <source>
        <dbReference type="EMBL" id="KAA1427906.1"/>
    </source>
</evidence>
<name>A0A5B1M5J5_9ACTN</name>
<gene>
    <name evidence="3" type="ORF">F0U47_10875</name>
</gene>
<evidence type="ECO:0000313" key="4">
    <source>
        <dbReference type="Proteomes" id="UP000324351"/>
    </source>
</evidence>
<dbReference type="RefSeq" id="WP_149750398.1">
    <property type="nucleotide sequence ID" value="NZ_VUJW01000003.1"/>
</dbReference>
<proteinExistence type="predicted"/>
<sequence>MNRSTTAQWSLAVLLLAAALAGCGGDSGPDESDQSGETGADGPGAAEPQPNGIMDVTGARAARLAEQATRALDDVVYEGRHTILQPEGEFEGRGRITITDQHTCEWRLSLDDLGRVTARVAEGRTYLRARPEVWRELVGLPDDVVTSIKGKWLALPEEERPVSDCYAEMWGTSANVSTCFEGVETGEVDGVPARIVQCAASGSGTHKLYISAVDEPVVLRRVGIDDDMPFDMRLVDSETGVTIEPPPEKDIAEGPSVPA</sequence>
<evidence type="ECO:0000256" key="1">
    <source>
        <dbReference type="SAM" id="MobiDB-lite"/>
    </source>
</evidence>
<evidence type="ECO:0000256" key="2">
    <source>
        <dbReference type="SAM" id="SignalP"/>
    </source>
</evidence>
<comment type="caution">
    <text evidence="3">The sequence shown here is derived from an EMBL/GenBank/DDBJ whole genome shotgun (WGS) entry which is preliminary data.</text>
</comment>
<feature type="chain" id="PRO_5038962260" description="LppX_LprAFG lipoprotein" evidence="2">
    <location>
        <begin position="22"/>
        <end position="259"/>
    </location>
</feature>
<protein>
    <recommendedName>
        <fullName evidence="5">LppX_LprAFG lipoprotein</fullName>
    </recommendedName>
</protein>
<keyword evidence="4" id="KW-1185">Reference proteome</keyword>
<feature type="region of interest" description="Disordered" evidence="1">
    <location>
        <begin position="25"/>
        <end position="53"/>
    </location>
</feature>
<feature type="signal peptide" evidence="2">
    <location>
        <begin position="1"/>
        <end position="21"/>
    </location>
</feature>
<dbReference type="PROSITE" id="PS51257">
    <property type="entry name" value="PROKAR_LIPOPROTEIN"/>
    <property type="match status" value="1"/>
</dbReference>
<dbReference type="EMBL" id="VUJW01000003">
    <property type="protein sequence ID" value="KAA1427906.1"/>
    <property type="molecule type" value="Genomic_DNA"/>
</dbReference>